<keyword evidence="10" id="KW-1185">Reference proteome</keyword>
<keyword evidence="2 7" id="KW-0813">Transport</keyword>
<dbReference type="CDD" id="cd06261">
    <property type="entry name" value="TM_PBP2"/>
    <property type="match status" value="1"/>
</dbReference>
<feature type="transmembrane region" description="Helical" evidence="7">
    <location>
        <begin position="215"/>
        <end position="235"/>
    </location>
</feature>
<keyword evidence="5 7" id="KW-1133">Transmembrane helix</keyword>
<gene>
    <name evidence="9" type="ORF">SAMN05216252_113125</name>
</gene>
<comment type="similarity">
    <text evidence="7">Belongs to the binding-protein-dependent transport system permease family.</text>
</comment>
<dbReference type="PROSITE" id="PS50928">
    <property type="entry name" value="ABC_TM1"/>
    <property type="match status" value="1"/>
</dbReference>
<keyword evidence="4 7" id="KW-0812">Transmembrane</keyword>
<feature type="transmembrane region" description="Helical" evidence="7">
    <location>
        <begin position="161"/>
        <end position="185"/>
    </location>
</feature>
<evidence type="ECO:0000256" key="5">
    <source>
        <dbReference type="ARBA" id="ARBA00022989"/>
    </source>
</evidence>
<evidence type="ECO:0000256" key="6">
    <source>
        <dbReference type="ARBA" id="ARBA00023136"/>
    </source>
</evidence>
<dbReference type="PANTHER" id="PTHR30193">
    <property type="entry name" value="ABC TRANSPORTER PERMEASE PROTEIN"/>
    <property type="match status" value="1"/>
</dbReference>
<feature type="transmembrane region" description="Helical" evidence="7">
    <location>
        <begin position="269"/>
        <end position="292"/>
    </location>
</feature>
<dbReference type="Gene3D" id="1.10.3720.10">
    <property type="entry name" value="MetI-like"/>
    <property type="match status" value="1"/>
</dbReference>
<feature type="transmembrane region" description="Helical" evidence="7">
    <location>
        <begin position="75"/>
        <end position="100"/>
    </location>
</feature>
<dbReference type="SUPFAM" id="SSF161098">
    <property type="entry name" value="MetI-like"/>
    <property type="match status" value="1"/>
</dbReference>
<dbReference type="AlphaFoldDB" id="A0A239JPK6"/>
<dbReference type="InterPro" id="IPR051393">
    <property type="entry name" value="ABC_transporter_permease"/>
</dbReference>
<dbReference type="Proteomes" id="UP000198280">
    <property type="component" value="Unassembled WGS sequence"/>
</dbReference>
<organism evidence="9 10">
    <name type="scientific">Actinacidiphila glaucinigra</name>
    <dbReference type="NCBI Taxonomy" id="235986"/>
    <lineage>
        <taxon>Bacteria</taxon>
        <taxon>Bacillati</taxon>
        <taxon>Actinomycetota</taxon>
        <taxon>Actinomycetes</taxon>
        <taxon>Kitasatosporales</taxon>
        <taxon>Streptomycetaceae</taxon>
        <taxon>Actinacidiphila</taxon>
    </lineage>
</organism>
<accession>A0A239JPK6</accession>
<keyword evidence="3" id="KW-1003">Cell membrane</keyword>
<dbReference type="Pfam" id="PF00528">
    <property type="entry name" value="BPD_transp_1"/>
    <property type="match status" value="1"/>
</dbReference>
<feature type="domain" description="ABC transmembrane type-1" evidence="8">
    <location>
        <begin position="75"/>
        <end position="288"/>
    </location>
</feature>
<evidence type="ECO:0000256" key="7">
    <source>
        <dbReference type="RuleBase" id="RU363032"/>
    </source>
</evidence>
<dbReference type="GO" id="GO:0005886">
    <property type="term" value="C:plasma membrane"/>
    <property type="evidence" value="ECO:0007669"/>
    <property type="project" value="UniProtKB-SubCell"/>
</dbReference>
<evidence type="ECO:0000256" key="2">
    <source>
        <dbReference type="ARBA" id="ARBA00022448"/>
    </source>
</evidence>
<keyword evidence="6 7" id="KW-0472">Membrane</keyword>
<feature type="transmembrane region" description="Helical" evidence="7">
    <location>
        <begin position="20"/>
        <end position="40"/>
    </location>
</feature>
<dbReference type="GO" id="GO:0055085">
    <property type="term" value="P:transmembrane transport"/>
    <property type="evidence" value="ECO:0007669"/>
    <property type="project" value="InterPro"/>
</dbReference>
<evidence type="ECO:0000256" key="4">
    <source>
        <dbReference type="ARBA" id="ARBA00022692"/>
    </source>
</evidence>
<dbReference type="InterPro" id="IPR035906">
    <property type="entry name" value="MetI-like_sf"/>
</dbReference>
<proteinExistence type="inferred from homology"/>
<evidence type="ECO:0000259" key="8">
    <source>
        <dbReference type="PROSITE" id="PS50928"/>
    </source>
</evidence>
<evidence type="ECO:0000256" key="3">
    <source>
        <dbReference type="ARBA" id="ARBA00022475"/>
    </source>
</evidence>
<dbReference type="InterPro" id="IPR000515">
    <property type="entry name" value="MetI-like"/>
</dbReference>
<protein>
    <submittedName>
        <fullName evidence="9">Carbohydrate ABC transporter membrane protein 1, CUT1 family</fullName>
    </submittedName>
</protein>
<evidence type="ECO:0000256" key="1">
    <source>
        <dbReference type="ARBA" id="ARBA00004651"/>
    </source>
</evidence>
<reference evidence="9 10" key="1">
    <citation type="submission" date="2017-06" db="EMBL/GenBank/DDBJ databases">
        <authorList>
            <person name="Kim H.J."/>
            <person name="Triplett B.A."/>
        </authorList>
    </citation>
    <scope>NUCLEOTIDE SEQUENCE [LARGE SCALE GENOMIC DNA]</scope>
    <source>
        <strain evidence="9 10">CGMCC 4.1858</strain>
    </source>
</reference>
<sequence>MKPLSTWFRDASRDLGLRLIAAFGLLLYTVFIIVPVLMSLRSSFTDENPLKSGSTWIGTDNYTEMLHDPQLRASVLFTLALAVGVTGVANVAGLLLAMLLNRTRLTYRVLRTVAFLPQVVSGVIVGFVWKAIFTQNGLLNETLTRLHVTDQPVDWLGNPHLAQLSVGVVVAWVLSGFTTVVYLAALQNIPQELYDAGSIDGAGASQRFRMITLRMVAPATTISVTISLITVLKLYDIIQVLTSGGPANATQSTAQYIVKTAFTTNRFGYASAVAMFLLALSAVIALSVTSVLRRREVDL</sequence>
<evidence type="ECO:0000313" key="10">
    <source>
        <dbReference type="Proteomes" id="UP000198280"/>
    </source>
</evidence>
<feature type="transmembrane region" description="Helical" evidence="7">
    <location>
        <begin position="112"/>
        <end position="132"/>
    </location>
</feature>
<dbReference type="EMBL" id="FZOF01000013">
    <property type="protein sequence ID" value="SNT07273.1"/>
    <property type="molecule type" value="Genomic_DNA"/>
</dbReference>
<comment type="subcellular location">
    <subcellularLocation>
        <location evidence="1 7">Cell membrane</location>
        <topology evidence="1 7">Multi-pass membrane protein</topology>
    </subcellularLocation>
</comment>
<dbReference type="RefSeq" id="WP_245939025.1">
    <property type="nucleotide sequence ID" value="NZ_FZOF01000013.1"/>
</dbReference>
<evidence type="ECO:0000313" key="9">
    <source>
        <dbReference type="EMBL" id="SNT07273.1"/>
    </source>
</evidence>
<name>A0A239JPK6_9ACTN</name>
<dbReference type="PANTHER" id="PTHR30193:SF41">
    <property type="entry name" value="DIACETYLCHITOBIOSE UPTAKE SYSTEM PERMEASE PROTEIN NGCF"/>
    <property type="match status" value="1"/>
</dbReference>